<dbReference type="Proteomes" id="UP000070376">
    <property type="component" value="Unassembled WGS sequence"/>
</dbReference>
<name>A0A133KL55_HEYCO</name>
<gene>
    <name evidence="1" type="ORF">HMPREF3213_02348</name>
</gene>
<dbReference type="EMBL" id="LRPN01000095">
    <property type="protein sequence ID" value="KWZ80238.1"/>
    <property type="molecule type" value="Genomic_DNA"/>
</dbReference>
<sequence length="54" mass="6608">MIDELFETIIHEQIEEKYISIENQFLDTTKKMKRTRMNIPLYGKRLLLQNLRPN</sequence>
<dbReference type="AlphaFoldDB" id="A0A133KL55"/>
<evidence type="ECO:0000313" key="1">
    <source>
        <dbReference type="EMBL" id="KWZ80238.1"/>
    </source>
</evidence>
<evidence type="ECO:0000313" key="2">
    <source>
        <dbReference type="Proteomes" id="UP000070376"/>
    </source>
</evidence>
<organism evidence="1 2">
    <name type="scientific">Heyndrickxia coagulans</name>
    <name type="common">Weizmannia coagulans</name>
    <dbReference type="NCBI Taxonomy" id="1398"/>
    <lineage>
        <taxon>Bacteria</taxon>
        <taxon>Bacillati</taxon>
        <taxon>Bacillota</taxon>
        <taxon>Bacilli</taxon>
        <taxon>Bacillales</taxon>
        <taxon>Bacillaceae</taxon>
        <taxon>Heyndrickxia</taxon>
    </lineage>
</organism>
<dbReference type="PATRIC" id="fig|1398.22.peg.2352"/>
<comment type="caution">
    <text evidence="1">The sequence shown here is derived from an EMBL/GenBank/DDBJ whole genome shotgun (WGS) entry which is preliminary data.</text>
</comment>
<protein>
    <submittedName>
        <fullName evidence="1">Uncharacterized protein</fullName>
    </submittedName>
</protein>
<proteinExistence type="predicted"/>
<reference evidence="2" key="1">
    <citation type="submission" date="2016-01" db="EMBL/GenBank/DDBJ databases">
        <authorList>
            <person name="Mitreva M."/>
            <person name="Pepin K.H."/>
            <person name="Mihindukulasuriya K.A."/>
            <person name="Fulton R."/>
            <person name="Fronick C."/>
            <person name="O'Laughlin M."/>
            <person name="Miner T."/>
            <person name="Herter B."/>
            <person name="Rosa B.A."/>
            <person name="Cordes M."/>
            <person name="Tomlinson C."/>
            <person name="Wollam A."/>
            <person name="Palsikar V.B."/>
            <person name="Mardis E.R."/>
            <person name="Wilson R.K."/>
        </authorList>
    </citation>
    <scope>NUCLEOTIDE SEQUENCE [LARGE SCALE GENOMIC DNA]</scope>
    <source>
        <strain evidence="2">GED7749B</strain>
    </source>
</reference>
<accession>A0A133KL55</accession>